<name>A0ABU6WAA5_9FABA</name>
<keyword evidence="3" id="KW-1185">Reference proteome</keyword>
<gene>
    <name evidence="2" type="ORF">PIB30_032789</name>
</gene>
<evidence type="ECO:0000313" key="3">
    <source>
        <dbReference type="Proteomes" id="UP001341840"/>
    </source>
</evidence>
<organism evidence="2 3">
    <name type="scientific">Stylosanthes scabra</name>
    <dbReference type="NCBI Taxonomy" id="79078"/>
    <lineage>
        <taxon>Eukaryota</taxon>
        <taxon>Viridiplantae</taxon>
        <taxon>Streptophyta</taxon>
        <taxon>Embryophyta</taxon>
        <taxon>Tracheophyta</taxon>
        <taxon>Spermatophyta</taxon>
        <taxon>Magnoliopsida</taxon>
        <taxon>eudicotyledons</taxon>
        <taxon>Gunneridae</taxon>
        <taxon>Pentapetalae</taxon>
        <taxon>rosids</taxon>
        <taxon>fabids</taxon>
        <taxon>Fabales</taxon>
        <taxon>Fabaceae</taxon>
        <taxon>Papilionoideae</taxon>
        <taxon>50 kb inversion clade</taxon>
        <taxon>dalbergioids sensu lato</taxon>
        <taxon>Dalbergieae</taxon>
        <taxon>Pterocarpus clade</taxon>
        <taxon>Stylosanthes</taxon>
    </lineage>
</organism>
<evidence type="ECO:0000313" key="2">
    <source>
        <dbReference type="EMBL" id="MED6182866.1"/>
    </source>
</evidence>
<reference evidence="2 3" key="1">
    <citation type="journal article" date="2023" name="Plants (Basel)">
        <title>Bridging the Gap: Combining Genomics and Transcriptomics Approaches to Understand Stylosanthes scabra, an Orphan Legume from the Brazilian Caatinga.</title>
        <authorList>
            <person name="Ferreira-Neto J.R.C."/>
            <person name="da Silva M.D."/>
            <person name="Binneck E."/>
            <person name="de Melo N.F."/>
            <person name="da Silva R.H."/>
            <person name="de Melo A.L.T.M."/>
            <person name="Pandolfi V."/>
            <person name="Bustamante F.O."/>
            <person name="Brasileiro-Vidal A.C."/>
            <person name="Benko-Iseppon A.M."/>
        </authorList>
    </citation>
    <scope>NUCLEOTIDE SEQUENCE [LARGE SCALE GENOMIC DNA]</scope>
    <source>
        <tissue evidence="2">Leaves</tissue>
    </source>
</reference>
<sequence>MAGAELGPSSLDTLADDELRSILGKLENGTPTDKLARIGPCSIRFAVVLFRRHRFRSQIGEIQYLTQCMFFITLKIERLGKQREVLTRSRYWRKRHPRGGGNKASASSENNVDGIGAIMQHQQISQSAQPSQTLVQSPPEEVEQGGSRARRRRTGLAANRTRLRDDEPSSSSSHGTQSSTSAPTGPPPHPPHQHFPHHPFPYPVYIVYPIPPPHTGAAGSSSSSTIVPHFHLLFPFPYSNLAYQFPPPPPPS</sequence>
<feature type="compositionally biased region" description="Low complexity" evidence="1">
    <location>
        <begin position="169"/>
        <end position="181"/>
    </location>
</feature>
<protein>
    <submittedName>
        <fullName evidence="2">Uncharacterized protein</fullName>
    </submittedName>
</protein>
<accession>A0ABU6WAA5</accession>
<evidence type="ECO:0000256" key="1">
    <source>
        <dbReference type="SAM" id="MobiDB-lite"/>
    </source>
</evidence>
<dbReference type="Proteomes" id="UP001341840">
    <property type="component" value="Unassembled WGS sequence"/>
</dbReference>
<proteinExistence type="predicted"/>
<feature type="region of interest" description="Disordered" evidence="1">
    <location>
        <begin position="122"/>
        <end position="197"/>
    </location>
</feature>
<feature type="compositionally biased region" description="Polar residues" evidence="1">
    <location>
        <begin position="122"/>
        <end position="136"/>
    </location>
</feature>
<feature type="region of interest" description="Disordered" evidence="1">
    <location>
        <begin position="90"/>
        <end position="110"/>
    </location>
</feature>
<comment type="caution">
    <text evidence="2">The sequence shown here is derived from an EMBL/GenBank/DDBJ whole genome shotgun (WGS) entry which is preliminary data.</text>
</comment>
<dbReference type="EMBL" id="JASCZI010181388">
    <property type="protein sequence ID" value="MED6182866.1"/>
    <property type="molecule type" value="Genomic_DNA"/>
</dbReference>